<proteinExistence type="predicted"/>
<sequence>MEEIQMLPHFVLHVLDSLAALVADRTLELGINLEVYV</sequence>
<organism evidence="1 2">
    <name type="scientific">Youngiibacter multivorans</name>
    <dbReference type="NCBI Taxonomy" id="937251"/>
    <lineage>
        <taxon>Bacteria</taxon>
        <taxon>Bacillati</taxon>
        <taxon>Bacillota</taxon>
        <taxon>Clostridia</taxon>
        <taxon>Eubacteriales</taxon>
        <taxon>Clostridiaceae</taxon>
        <taxon>Youngiibacter</taxon>
    </lineage>
</organism>
<dbReference type="EMBL" id="JAGGKC010000049">
    <property type="protein sequence ID" value="MBP1920908.1"/>
    <property type="molecule type" value="Genomic_DNA"/>
</dbReference>
<dbReference type="Proteomes" id="UP001519271">
    <property type="component" value="Unassembled WGS sequence"/>
</dbReference>
<accession>A0ABS4G8L7</accession>
<name>A0ABS4G8L7_9CLOT</name>
<reference evidence="1 2" key="1">
    <citation type="submission" date="2021-03" db="EMBL/GenBank/DDBJ databases">
        <title>Genomic Encyclopedia of Type Strains, Phase IV (KMG-IV): sequencing the most valuable type-strain genomes for metagenomic binning, comparative biology and taxonomic classification.</title>
        <authorList>
            <person name="Goeker M."/>
        </authorList>
    </citation>
    <scope>NUCLEOTIDE SEQUENCE [LARGE SCALE GENOMIC DNA]</scope>
    <source>
        <strain evidence="1 2">DSM 6139</strain>
    </source>
</reference>
<evidence type="ECO:0000313" key="2">
    <source>
        <dbReference type="Proteomes" id="UP001519271"/>
    </source>
</evidence>
<protein>
    <submittedName>
        <fullName evidence="1">Uncharacterized protein</fullName>
    </submittedName>
</protein>
<evidence type="ECO:0000313" key="1">
    <source>
        <dbReference type="EMBL" id="MBP1920908.1"/>
    </source>
</evidence>
<comment type="caution">
    <text evidence="1">The sequence shown here is derived from an EMBL/GenBank/DDBJ whole genome shotgun (WGS) entry which is preliminary data.</text>
</comment>
<gene>
    <name evidence="1" type="ORF">J2Z34_003428</name>
</gene>
<keyword evidence="2" id="KW-1185">Reference proteome</keyword>